<dbReference type="EMBL" id="CAAGRJ010008353">
    <property type="protein sequence ID" value="VFV26118.1"/>
    <property type="molecule type" value="Genomic_DNA"/>
</dbReference>
<reference evidence="2 3" key="1">
    <citation type="submission" date="2019-01" db="EMBL/GenBank/DDBJ databases">
        <authorList>
            <person name="Alioto T."/>
            <person name="Alioto T."/>
        </authorList>
    </citation>
    <scope>NUCLEOTIDE SEQUENCE [LARGE SCALE GENOMIC DNA]</scope>
</reference>
<dbReference type="InterPro" id="IPR051977">
    <property type="entry name" value="Rab11-interacting_regulator"/>
</dbReference>
<keyword evidence="3" id="KW-1185">Reference proteome</keyword>
<evidence type="ECO:0000313" key="3">
    <source>
        <dbReference type="Proteomes" id="UP000386466"/>
    </source>
</evidence>
<dbReference type="GO" id="GO:0030496">
    <property type="term" value="C:midbody"/>
    <property type="evidence" value="ECO:0007669"/>
    <property type="project" value="TreeGrafter"/>
</dbReference>
<dbReference type="GO" id="GO:0032456">
    <property type="term" value="P:endocytic recycling"/>
    <property type="evidence" value="ECO:0007669"/>
    <property type="project" value="TreeGrafter"/>
</dbReference>
<dbReference type="Proteomes" id="UP000386466">
    <property type="component" value="Unassembled WGS sequence"/>
</dbReference>
<name>A0A485N254_LYNPA</name>
<feature type="region of interest" description="Disordered" evidence="1">
    <location>
        <begin position="67"/>
        <end position="147"/>
    </location>
</feature>
<evidence type="ECO:0000313" key="2">
    <source>
        <dbReference type="EMBL" id="VFV26118.1"/>
    </source>
</evidence>
<dbReference type="GO" id="GO:0030139">
    <property type="term" value="C:endocytic vesicle"/>
    <property type="evidence" value="ECO:0007669"/>
    <property type="project" value="TreeGrafter"/>
</dbReference>
<proteinExistence type="predicted"/>
<dbReference type="PANTHER" id="PTHR15726:SF5">
    <property type="entry name" value="RAB11 FAMILY-INTERACTING PROTEIN 4"/>
    <property type="match status" value="1"/>
</dbReference>
<dbReference type="PANTHER" id="PTHR15726">
    <property type="entry name" value="RAB11-FAMILY INTERACTING PROTEIN"/>
    <property type="match status" value="1"/>
</dbReference>
<organism evidence="2 3">
    <name type="scientific">Lynx pardinus</name>
    <name type="common">Iberian lynx</name>
    <name type="synonym">Felis pardina</name>
    <dbReference type="NCBI Taxonomy" id="191816"/>
    <lineage>
        <taxon>Eukaryota</taxon>
        <taxon>Metazoa</taxon>
        <taxon>Chordata</taxon>
        <taxon>Craniata</taxon>
        <taxon>Vertebrata</taxon>
        <taxon>Euteleostomi</taxon>
        <taxon>Mammalia</taxon>
        <taxon>Eutheria</taxon>
        <taxon>Laurasiatheria</taxon>
        <taxon>Carnivora</taxon>
        <taxon>Feliformia</taxon>
        <taxon>Felidae</taxon>
        <taxon>Felinae</taxon>
        <taxon>Lynx</taxon>
    </lineage>
</organism>
<evidence type="ECO:0000256" key="1">
    <source>
        <dbReference type="SAM" id="MobiDB-lite"/>
    </source>
</evidence>
<accession>A0A485N254</accession>
<protein>
    <submittedName>
        <fullName evidence="2">Rab11 family-interacting protein 4</fullName>
    </submittedName>
</protein>
<dbReference type="GO" id="GO:0032465">
    <property type="term" value="P:regulation of cytokinesis"/>
    <property type="evidence" value="ECO:0007669"/>
    <property type="project" value="TreeGrafter"/>
</dbReference>
<dbReference type="AlphaFoldDB" id="A0A485N254"/>
<sequence length="147" mass="15537">MGGDGGGVGVRVEKLVKYLDPNDLGRINFKDFCRGVFAMKGCEELLKDVLSVESAGTLPCTPEIPDCAEQGSEVPGPTFADGELLPRDPSFFPEDEEEAMTLAPPEGPPESDMDSPMESMQSLEGSVGSPAEEKDGGLGGLFLPEDK</sequence>
<gene>
    <name evidence="2" type="ORF">LYPA_23C008166</name>
</gene>
<dbReference type="GO" id="GO:0032154">
    <property type="term" value="C:cleavage furrow"/>
    <property type="evidence" value="ECO:0007669"/>
    <property type="project" value="TreeGrafter"/>
</dbReference>
<dbReference type="GO" id="GO:0055038">
    <property type="term" value="C:recycling endosome membrane"/>
    <property type="evidence" value="ECO:0007669"/>
    <property type="project" value="TreeGrafter"/>
</dbReference>